<proteinExistence type="predicted"/>
<evidence type="ECO:0000313" key="1">
    <source>
        <dbReference type="EMBL" id="CAK51329.1"/>
    </source>
</evidence>
<dbReference type="AlphaFoldDB" id="C8TDJ3"/>
<organism evidence="1 2">
    <name type="scientific">Eimeria tenella</name>
    <name type="common">Coccidian parasite</name>
    <dbReference type="NCBI Taxonomy" id="5802"/>
    <lineage>
        <taxon>Eukaryota</taxon>
        <taxon>Sar</taxon>
        <taxon>Alveolata</taxon>
        <taxon>Apicomplexa</taxon>
        <taxon>Conoidasida</taxon>
        <taxon>Coccidia</taxon>
        <taxon>Eucoccidiorida</taxon>
        <taxon>Eimeriorina</taxon>
        <taxon>Eimeriidae</taxon>
        <taxon>Eimeria</taxon>
    </lineage>
</organism>
<gene>
    <name evidence="1" type="ORF">eimer1623h09.tmp0021</name>
</gene>
<name>C8TDJ3_EIMTE</name>
<dbReference type="Proteomes" id="UP000243681">
    <property type="component" value="Chromosome 1"/>
</dbReference>
<evidence type="ECO:0000313" key="2">
    <source>
        <dbReference type="Proteomes" id="UP000243681"/>
    </source>
</evidence>
<dbReference type="EMBL" id="AM269894">
    <property type="protein sequence ID" value="CAK51329.1"/>
    <property type="molecule type" value="Genomic_DNA"/>
</dbReference>
<accession>C8TDJ3</accession>
<protein>
    <submittedName>
        <fullName evidence="1">Uncharacterized protein</fullName>
    </submittedName>
</protein>
<sequence length="205" mass="22590">MDSGRLENALDEVHEDGRFTGGRCKESRSTVAFAASTGSRQWTLDRAYWTLEDHWHGGAEEGRIERLRGHLFPAISKRRSVSSWISALQQVGASHQGARSYVVGEREKAFGFVVRHNNTVDVPTRRRAGITLLNALFIYTLVVACIVPLDHQAIKGDSSEVCCVKYDGGVDSDDTIDSMASKSAGLTPRGDWRGTVKKQRIRGAS</sequence>
<reference evidence="1 2" key="1">
    <citation type="journal article" date="2007" name="Genome Res.">
        <title>Sequencing and analysis of chromosome 1 of Eimeria tenella reveals a unique segmental organization.</title>
        <authorList>
            <person name="Ling K.H."/>
            <person name="Rajandream M.A."/>
            <person name="Rivailler P."/>
            <person name="Ivens A."/>
            <person name="Yap S.J."/>
            <person name="Madeira A.M.B.N."/>
            <person name="Mungall K."/>
            <person name="Billington K."/>
            <person name="Yee W.Y."/>
            <person name="Bankier A.T."/>
            <person name="Carroll F."/>
            <person name="Durham A.M."/>
            <person name="Peters N."/>
            <person name="Loo S.S."/>
            <person name="Mat-Isa M.N."/>
            <person name="Novaes J."/>
            <person name="Quail M."/>
            <person name="Rosli R."/>
            <person name="Shamsudin M.N."/>
            <person name="Sobreira T.J.P."/>
            <person name="Tivey A.R."/>
            <person name="Wai S.F."/>
            <person name="White S."/>
            <person name="Wu X."/>
            <person name="Kerhornou A.X."/>
            <person name="Blake D."/>
            <person name="Mohamed R."/>
            <person name="Shirley M."/>
            <person name="Gruber A."/>
            <person name="Berriman M."/>
            <person name="Tomley F."/>
            <person name="Dear P.H."/>
            <person name="Wan K.L."/>
        </authorList>
    </citation>
    <scope>NUCLEOTIDE SEQUENCE [LARGE SCALE GENOMIC DNA]</scope>
    <source>
        <strain evidence="1 2">Houghton</strain>
    </source>
</reference>